<dbReference type="RefSeq" id="WP_030223778.1">
    <property type="nucleotide sequence ID" value="NZ_JAVRFB010000001.1"/>
</dbReference>
<organism evidence="1 2">
    <name type="scientific">Streptomyces edwardsiae</name>
    <dbReference type="NCBI Taxonomy" id="3075527"/>
    <lineage>
        <taxon>Bacteria</taxon>
        <taxon>Bacillati</taxon>
        <taxon>Actinomycetota</taxon>
        <taxon>Actinomycetes</taxon>
        <taxon>Kitasatosporales</taxon>
        <taxon>Streptomycetaceae</taxon>
        <taxon>Streptomyces</taxon>
    </lineage>
</organism>
<protein>
    <submittedName>
        <fullName evidence="1">Uncharacterized protein</fullName>
    </submittedName>
</protein>
<name>A0ABU2Q7F1_9ACTN</name>
<evidence type="ECO:0000313" key="1">
    <source>
        <dbReference type="EMBL" id="MDT0400348.1"/>
    </source>
</evidence>
<gene>
    <name evidence="1" type="ORF">RM528_00605</name>
</gene>
<dbReference type="EMBL" id="JAVRFB010000001">
    <property type="protein sequence ID" value="MDT0400348.1"/>
    <property type="molecule type" value="Genomic_DNA"/>
</dbReference>
<accession>A0ABU2Q7F1</accession>
<evidence type="ECO:0000313" key="2">
    <source>
        <dbReference type="Proteomes" id="UP001180503"/>
    </source>
</evidence>
<proteinExistence type="predicted"/>
<reference evidence="2" key="1">
    <citation type="submission" date="2023-07" db="EMBL/GenBank/DDBJ databases">
        <title>30 novel species of actinomycetes from the DSMZ collection.</title>
        <authorList>
            <person name="Nouioui I."/>
        </authorList>
    </citation>
    <scope>NUCLEOTIDE SEQUENCE [LARGE SCALE GENOMIC DNA]</scope>
    <source>
        <strain evidence="2">DSM 41635</strain>
    </source>
</reference>
<sequence>MTALQEVDDHGEPRRRVNIMATNMVAGVVQSDIVARWQFADARAQVFLDSARKQLPTDVPGLVMVDVSGALGAMKTWRAVIERRFQPSMYHGAAATKPLPA</sequence>
<comment type="caution">
    <text evidence="1">The sequence shown here is derived from an EMBL/GenBank/DDBJ whole genome shotgun (WGS) entry which is preliminary data.</text>
</comment>
<dbReference type="Proteomes" id="UP001180503">
    <property type="component" value="Unassembled WGS sequence"/>
</dbReference>